<dbReference type="RefSeq" id="WP_104302764.1">
    <property type="nucleotide sequence ID" value="NZ_PSNX01000009.1"/>
</dbReference>
<reference evidence="2 3" key="1">
    <citation type="submission" date="2018-02" db="EMBL/GenBank/DDBJ databases">
        <title>Reclassifiation of [Polyangium] brachysporum DSM 7029 as Guopingzhaonella breviflexa gen. nov., sp. nov., a member of the family Comamonadaceae.</title>
        <authorList>
            <person name="Tang B."/>
        </authorList>
    </citation>
    <scope>NUCLEOTIDE SEQUENCE [LARGE SCALE GENOMIC DNA]</scope>
    <source>
        <strain evidence="2 3">BCRC 80649</strain>
    </source>
</reference>
<proteinExistence type="predicted"/>
<dbReference type="Proteomes" id="UP000238605">
    <property type="component" value="Unassembled WGS sequence"/>
</dbReference>
<comment type="caution">
    <text evidence="2">The sequence shown here is derived from an EMBL/GenBank/DDBJ whole genome shotgun (WGS) entry which is preliminary data.</text>
</comment>
<dbReference type="InterPro" id="IPR031321">
    <property type="entry name" value="UCP012641"/>
</dbReference>
<dbReference type="EMBL" id="PSNX01000009">
    <property type="protein sequence ID" value="PPE66168.1"/>
    <property type="molecule type" value="Genomic_DNA"/>
</dbReference>
<keyword evidence="3" id="KW-1185">Reference proteome</keyword>
<evidence type="ECO:0000313" key="2">
    <source>
        <dbReference type="EMBL" id="PPE66168.1"/>
    </source>
</evidence>
<evidence type="ECO:0000259" key="1">
    <source>
        <dbReference type="Pfam" id="PF10005"/>
    </source>
</evidence>
<sequence length="386" mass="43665">MASLFDLLSTQLGEAWRPRRRPTAHRAYRCVCERPVFFRNSECLACHTPLGYEPQRALVVPLRAVPGDDTLWETATGAPGRFRRCANFHLAAGCNWLVAAEDPAPLCVACRLNRTIPDLDREDNAQLWQRIEVAKRRLVSSLVALRLPVRSRVSEDPDHGLAFDFLRAAPDGPPVLTGHAQGIITLNVEEADDAYRERVRTALREPYRTLLGHFRHEVGHYYWDRLVAGTAWLEDFRELFGDERSDYAAALQRHYEEGPAPDWAHHHVSAYASTHPWEDWAETWAHYLHMVDTLDTALSFGLEADDLEISYEPFGPDSLFRPDAPGAARFLSFVNAWTELTGVLNELSRSMGLHDFYPFVLPREAVAKLQFVHLVISDAGSATSAR</sequence>
<protein>
    <recommendedName>
        <fullName evidence="1">Zinc-ribbon domain-containing protein</fullName>
    </recommendedName>
</protein>
<dbReference type="Pfam" id="PF15887">
    <property type="entry name" value="Peptidase_Mx"/>
    <property type="match status" value="1"/>
</dbReference>
<name>A0A2S5STV9_9BURK</name>
<dbReference type="AlphaFoldDB" id="A0A2S5STV9"/>
<accession>A0A2S5STV9</accession>
<dbReference type="PIRSF" id="PIRSF012641">
    <property type="entry name" value="UCP012641"/>
    <property type="match status" value="1"/>
</dbReference>
<dbReference type="Pfam" id="PF10005">
    <property type="entry name" value="Zn_ribbon_DZR_6"/>
    <property type="match status" value="1"/>
</dbReference>
<gene>
    <name evidence="2" type="ORF">C1704_10905</name>
</gene>
<dbReference type="OrthoDB" id="256753at2"/>
<evidence type="ECO:0000313" key="3">
    <source>
        <dbReference type="Proteomes" id="UP000238605"/>
    </source>
</evidence>
<organism evidence="2 3">
    <name type="scientific">Caldimonas caldifontis</name>
    <dbReference type="NCBI Taxonomy" id="1452508"/>
    <lineage>
        <taxon>Bacteria</taxon>
        <taxon>Pseudomonadati</taxon>
        <taxon>Pseudomonadota</taxon>
        <taxon>Betaproteobacteria</taxon>
        <taxon>Burkholderiales</taxon>
        <taxon>Sphaerotilaceae</taxon>
        <taxon>Caldimonas</taxon>
    </lineage>
</organism>
<dbReference type="InterPro" id="IPR011201">
    <property type="entry name" value="Zinc-ribbon_6_bact"/>
</dbReference>
<feature type="domain" description="Zinc-ribbon" evidence="1">
    <location>
        <begin position="28"/>
        <end position="120"/>
    </location>
</feature>